<organism evidence="2 3">
    <name type="scientific">Nocardioides flavus</name>
    <name type="common">ex Wang et al. 2016</name>
    <dbReference type="NCBI Taxonomy" id="2058780"/>
    <lineage>
        <taxon>Bacteria</taxon>
        <taxon>Bacillati</taxon>
        <taxon>Actinomycetota</taxon>
        <taxon>Actinomycetes</taxon>
        <taxon>Propionibacteriales</taxon>
        <taxon>Nocardioidaceae</taxon>
        <taxon>Nocardioides</taxon>
    </lineage>
</organism>
<keyword evidence="1" id="KW-0472">Membrane</keyword>
<accession>A0ABQ3HJ51</accession>
<dbReference type="EMBL" id="BNAD01000003">
    <property type="protein sequence ID" value="GHE16923.1"/>
    <property type="molecule type" value="Genomic_DNA"/>
</dbReference>
<dbReference type="Proteomes" id="UP000597341">
    <property type="component" value="Unassembled WGS sequence"/>
</dbReference>
<evidence type="ECO:0000313" key="2">
    <source>
        <dbReference type="EMBL" id="GHE16923.1"/>
    </source>
</evidence>
<dbReference type="RefSeq" id="WP_191278805.1">
    <property type="nucleotide sequence ID" value="NZ_BNAD01000003.1"/>
</dbReference>
<evidence type="ECO:0000313" key="3">
    <source>
        <dbReference type="Proteomes" id="UP000597341"/>
    </source>
</evidence>
<feature type="transmembrane region" description="Helical" evidence="1">
    <location>
        <begin position="93"/>
        <end position="111"/>
    </location>
</feature>
<sequence length="159" mass="16353">MPSFEDAWTKPPQGWLVACVMAALFVLMGASGDDVFARHVGMSASSSELLAESSGVGAATATTERPGDRATAGVAPVHGTGDTTVDGRGAAHVLHLLGACVAVLVAGVLLLRARGLCRWARRATSALSPRVALPAPWLAGLRRGPPRLSPPRSSPVIRT</sequence>
<comment type="caution">
    <text evidence="2">The sequence shown here is derived from an EMBL/GenBank/DDBJ whole genome shotgun (WGS) entry which is preliminary data.</text>
</comment>
<name>A0ABQ3HJ51_9ACTN</name>
<gene>
    <name evidence="2" type="ORF">GCM10011376_15330</name>
</gene>
<keyword evidence="1" id="KW-0812">Transmembrane</keyword>
<proteinExistence type="predicted"/>
<keyword evidence="1" id="KW-1133">Transmembrane helix</keyword>
<keyword evidence="3" id="KW-1185">Reference proteome</keyword>
<protein>
    <submittedName>
        <fullName evidence="2">Uncharacterized protein</fullName>
    </submittedName>
</protein>
<evidence type="ECO:0000256" key="1">
    <source>
        <dbReference type="SAM" id="Phobius"/>
    </source>
</evidence>
<reference evidence="3" key="1">
    <citation type="journal article" date="2019" name="Int. J. Syst. Evol. Microbiol.">
        <title>The Global Catalogue of Microorganisms (GCM) 10K type strain sequencing project: providing services to taxonomists for standard genome sequencing and annotation.</title>
        <authorList>
            <consortium name="The Broad Institute Genomics Platform"/>
            <consortium name="The Broad Institute Genome Sequencing Center for Infectious Disease"/>
            <person name="Wu L."/>
            <person name="Ma J."/>
        </authorList>
    </citation>
    <scope>NUCLEOTIDE SEQUENCE [LARGE SCALE GENOMIC DNA]</scope>
    <source>
        <strain evidence="3">CGMCC 1.12791</strain>
    </source>
</reference>